<evidence type="ECO:0000256" key="2">
    <source>
        <dbReference type="ARBA" id="ARBA00009748"/>
    </source>
</evidence>
<evidence type="ECO:0000313" key="13">
    <source>
        <dbReference type="EMBL" id="CAA7045341.1"/>
    </source>
</evidence>
<evidence type="ECO:0000256" key="1">
    <source>
        <dbReference type="ARBA" id="ARBA00004609"/>
    </source>
</evidence>
<evidence type="ECO:0000256" key="3">
    <source>
        <dbReference type="ARBA" id="ARBA00022475"/>
    </source>
</evidence>
<dbReference type="GO" id="GO:0098552">
    <property type="term" value="C:side of membrane"/>
    <property type="evidence" value="ECO:0007669"/>
    <property type="project" value="UniProtKB-KW"/>
</dbReference>
<keyword evidence="3" id="KW-1003">Cell membrane</keyword>
<comment type="caution">
    <text evidence="13">The sequence shown here is derived from an EMBL/GenBank/DDBJ whole genome shotgun (WGS) entry which is preliminary data.</text>
</comment>
<name>A0A6D2JYH1_9BRAS</name>
<gene>
    <name evidence="13" type="ORF">MERR_LOCUS32576</name>
</gene>
<evidence type="ECO:0000256" key="11">
    <source>
        <dbReference type="SAM" id="SignalP"/>
    </source>
</evidence>
<dbReference type="InterPro" id="IPR036312">
    <property type="entry name" value="Bifun_inhib/LTP/seed_sf"/>
</dbReference>
<comment type="similarity">
    <text evidence="2">Belongs to the plant LTP family.</text>
</comment>
<feature type="region of interest" description="Disordered" evidence="10">
    <location>
        <begin position="103"/>
        <end position="137"/>
    </location>
</feature>
<keyword evidence="9" id="KW-0449">Lipoprotein</keyword>
<dbReference type="EMBL" id="CACVBM020001318">
    <property type="protein sequence ID" value="CAA7045341.1"/>
    <property type="molecule type" value="Genomic_DNA"/>
</dbReference>
<evidence type="ECO:0000256" key="7">
    <source>
        <dbReference type="ARBA" id="ARBA00023157"/>
    </source>
</evidence>
<dbReference type="FunFam" id="1.10.110.10:FF:000001">
    <property type="entry name" value="Bifunctional inhibitor/lipid-transfer protein/seed storage 2S albumin superfamily protein"/>
    <property type="match status" value="1"/>
</dbReference>
<protein>
    <recommendedName>
        <fullName evidence="12">Bifunctional inhibitor/plant lipid transfer protein/seed storage helical domain-containing protein</fullName>
    </recommendedName>
</protein>
<dbReference type="InterPro" id="IPR043325">
    <property type="entry name" value="LTSS"/>
</dbReference>
<dbReference type="Proteomes" id="UP000467841">
    <property type="component" value="Unassembled WGS sequence"/>
</dbReference>
<proteinExistence type="inferred from homology"/>
<dbReference type="InterPro" id="IPR016140">
    <property type="entry name" value="Bifunc_inhib/LTP/seed_store"/>
</dbReference>
<evidence type="ECO:0000313" key="14">
    <source>
        <dbReference type="Proteomes" id="UP000467841"/>
    </source>
</evidence>
<evidence type="ECO:0000259" key="12">
    <source>
        <dbReference type="SMART" id="SM00499"/>
    </source>
</evidence>
<dbReference type="GO" id="GO:0005886">
    <property type="term" value="C:plasma membrane"/>
    <property type="evidence" value="ECO:0007669"/>
    <property type="project" value="UniProtKB-SubCell"/>
</dbReference>
<dbReference type="CDD" id="cd00010">
    <property type="entry name" value="AAI_LTSS"/>
    <property type="match status" value="1"/>
</dbReference>
<dbReference type="AlphaFoldDB" id="A0A6D2JYH1"/>
<evidence type="ECO:0000256" key="4">
    <source>
        <dbReference type="ARBA" id="ARBA00022622"/>
    </source>
</evidence>
<dbReference type="SUPFAM" id="SSF47699">
    <property type="entry name" value="Bifunctional inhibitor/lipid-transfer protein/seed storage 2S albumin"/>
    <property type="match status" value="1"/>
</dbReference>
<dbReference type="GO" id="GO:0006869">
    <property type="term" value="P:lipid transport"/>
    <property type="evidence" value="ECO:0007669"/>
    <property type="project" value="InterPro"/>
</dbReference>
<organism evidence="13 14">
    <name type="scientific">Microthlaspi erraticum</name>
    <dbReference type="NCBI Taxonomy" id="1685480"/>
    <lineage>
        <taxon>Eukaryota</taxon>
        <taxon>Viridiplantae</taxon>
        <taxon>Streptophyta</taxon>
        <taxon>Embryophyta</taxon>
        <taxon>Tracheophyta</taxon>
        <taxon>Spermatophyta</taxon>
        <taxon>Magnoliopsida</taxon>
        <taxon>eudicotyledons</taxon>
        <taxon>Gunneridae</taxon>
        <taxon>Pentapetalae</taxon>
        <taxon>rosids</taxon>
        <taxon>malvids</taxon>
        <taxon>Brassicales</taxon>
        <taxon>Brassicaceae</taxon>
        <taxon>Coluteocarpeae</taxon>
        <taxon>Microthlaspi</taxon>
    </lineage>
</organism>
<keyword evidence="5 11" id="KW-0732">Signal</keyword>
<dbReference type="PRINTS" id="PR00382">
    <property type="entry name" value="LIPIDTRNSFER"/>
</dbReference>
<sequence length="164" mass="16991">MTHALCLVLLTASMAMISTVSSQSSSSCTDILISMAPCLDFITGNSSSPSQQCCNQLANVIKSSPECLCEVLKGGGSQLGISVNETQALALPRACNVQTPPVSRCNDGSSVHSPAGSSNTSEHGNGSKTVPGSGSSSDGTYVKFSFPLISFLYMAAYITIYSKY</sequence>
<feature type="chain" id="PRO_5025409538" description="Bifunctional inhibitor/plant lipid transfer protein/seed storage helical domain-containing protein" evidence="11">
    <location>
        <begin position="23"/>
        <end position="164"/>
    </location>
</feature>
<feature type="signal peptide" evidence="11">
    <location>
        <begin position="1"/>
        <end position="22"/>
    </location>
</feature>
<keyword evidence="14" id="KW-1185">Reference proteome</keyword>
<evidence type="ECO:0000256" key="6">
    <source>
        <dbReference type="ARBA" id="ARBA00023136"/>
    </source>
</evidence>
<dbReference type="OrthoDB" id="911994at2759"/>
<dbReference type="Gene3D" id="1.10.110.10">
    <property type="entry name" value="Plant lipid-transfer and hydrophobic proteins"/>
    <property type="match status" value="1"/>
</dbReference>
<keyword evidence="7" id="KW-1015">Disulfide bond</keyword>
<reference evidence="13" key="1">
    <citation type="submission" date="2020-01" db="EMBL/GenBank/DDBJ databases">
        <authorList>
            <person name="Mishra B."/>
        </authorList>
    </citation>
    <scope>NUCLEOTIDE SEQUENCE [LARGE SCALE GENOMIC DNA]</scope>
</reference>
<dbReference type="InterPro" id="IPR000528">
    <property type="entry name" value="Plant_nsLTP"/>
</dbReference>
<comment type="subcellular location">
    <subcellularLocation>
        <location evidence="1">Cell membrane</location>
        <topology evidence="1">Lipid-anchor</topology>
        <topology evidence="1">GPI-anchor</topology>
    </subcellularLocation>
</comment>
<dbReference type="GO" id="GO:0008289">
    <property type="term" value="F:lipid binding"/>
    <property type="evidence" value="ECO:0007669"/>
    <property type="project" value="InterPro"/>
</dbReference>
<dbReference type="SMART" id="SM00499">
    <property type="entry name" value="AAI"/>
    <property type="match status" value="1"/>
</dbReference>
<feature type="domain" description="Bifunctional inhibitor/plant lipid transfer protein/seed storage helical" evidence="12">
    <location>
        <begin position="28"/>
        <end position="105"/>
    </location>
</feature>
<evidence type="ECO:0000256" key="8">
    <source>
        <dbReference type="ARBA" id="ARBA00023180"/>
    </source>
</evidence>
<keyword evidence="8" id="KW-0325">Glycoprotein</keyword>
<evidence type="ECO:0000256" key="9">
    <source>
        <dbReference type="ARBA" id="ARBA00023288"/>
    </source>
</evidence>
<evidence type="ECO:0000256" key="5">
    <source>
        <dbReference type="ARBA" id="ARBA00022729"/>
    </source>
</evidence>
<keyword evidence="4" id="KW-0336">GPI-anchor</keyword>
<dbReference type="Pfam" id="PF14368">
    <property type="entry name" value="LTP_2"/>
    <property type="match status" value="1"/>
</dbReference>
<accession>A0A6D2JYH1</accession>
<keyword evidence="6" id="KW-0472">Membrane</keyword>
<dbReference type="PANTHER" id="PTHR33044">
    <property type="entry name" value="BIFUNCTIONAL INHIBITOR/LIPID-TRANSFER PROTEIN/SEED STORAGE 2S ALBUMIN SUPERFAMILY PROTEIN-RELATED"/>
    <property type="match status" value="1"/>
</dbReference>
<evidence type="ECO:0000256" key="10">
    <source>
        <dbReference type="SAM" id="MobiDB-lite"/>
    </source>
</evidence>